<dbReference type="InterPro" id="IPR017452">
    <property type="entry name" value="GPCR_Rhodpsn_7TM"/>
</dbReference>
<dbReference type="OrthoDB" id="5965754at2759"/>
<evidence type="ECO:0000256" key="3">
    <source>
        <dbReference type="ARBA" id="ARBA00022692"/>
    </source>
</evidence>
<dbReference type="GO" id="GO:0032870">
    <property type="term" value="P:cellular response to hormone stimulus"/>
    <property type="evidence" value="ECO:0007669"/>
    <property type="project" value="TreeGrafter"/>
</dbReference>
<dbReference type="EMBL" id="VYZS01043080">
    <property type="protein sequence ID" value="NXS08672.1"/>
    <property type="molecule type" value="Genomic_DNA"/>
</dbReference>
<feature type="transmembrane region" description="Helical" evidence="7">
    <location>
        <begin position="80"/>
        <end position="101"/>
    </location>
</feature>
<comment type="caution">
    <text evidence="9">The sequence shown here is derived from an EMBL/GenBank/DDBJ whole genome shotgun (WGS) entry which is preliminary data.</text>
</comment>
<dbReference type="Gene3D" id="1.20.1070.10">
    <property type="entry name" value="Rhodopsin 7-helix transmembrane proteins"/>
    <property type="match status" value="1"/>
</dbReference>
<dbReference type="PROSITE" id="PS50262">
    <property type="entry name" value="G_PROTEIN_RECEP_F1_2"/>
    <property type="match status" value="1"/>
</dbReference>
<feature type="domain" description="G-protein coupled receptors family 1 profile" evidence="8">
    <location>
        <begin position="1"/>
        <end position="188"/>
    </location>
</feature>
<accession>A0A7L2RH85</accession>
<dbReference type="AlphaFoldDB" id="A0A7L2RH85"/>
<feature type="non-terminal residue" evidence="9">
    <location>
        <position position="230"/>
    </location>
</feature>
<sequence length="230" mass="27027">IQYLTPAVQIYMVLIISLDKCYTLFHPLNFKVSKDKAKKMILASWLCGALFALPACFLYGSNRDHHCNFFLPDSWQGAAYSVIHLLVLLSLIPSLLIILYYQKLFTHIWTRGTEDTECRRIVNLISSRKVKTVKTFVIYNSVFVLSWLPFCMVQVWHPQETDYRKSSLFFLAITWISFSSSASKPLLFYIYNTNFRRRMKETCCPFARKYHRSNIYTITTSSRTTRKNHI</sequence>
<dbReference type="PANTHER" id="PTHR24241:SF182">
    <property type="entry name" value="G PROTEIN-COUPLED RECEPTOR 19"/>
    <property type="match status" value="1"/>
</dbReference>
<dbReference type="PRINTS" id="PR00237">
    <property type="entry name" value="GPCRRHODOPSN"/>
</dbReference>
<proteinExistence type="predicted"/>
<keyword evidence="3 7" id="KW-0812">Transmembrane</keyword>
<dbReference type="Pfam" id="PF00001">
    <property type="entry name" value="7tm_1"/>
    <property type="match status" value="1"/>
</dbReference>
<keyword evidence="5 7" id="KW-0472">Membrane</keyword>
<comment type="subcellular location">
    <subcellularLocation>
        <location evidence="1">Cell membrane</location>
        <topology evidence="1">Multi-pass membrane protein</topology>
    </subcellularLocation>
</comment>
<keyword evidence="10" id="KW-1185">Reference proteome</keyword>
<evidence type="ECO:0000256" key="6">
    <source>
        <dbReference type="ARBA" id="ARBA00023170"/>
    </source>
</evidence>
<evidence type="ECO:0000259" key="8">
    <source>
        <dbReference type="PROSITE" id="PS50262"/>
    </source>
</evidence>
<dbReference type="InterPro" id="IPR000276">
    <property type="entry name" value="GPCR_Rhodpsn"/>
</dbReference>
<evidence type="ECO:0000256" key="1">
    <source>
        <dbReference type="ARBA" id="ARBA00004651"/>
    </source>
</evidence>
<evidence type="ECO:0000313" key="10">
    <source>
        <dbReference type="Proteomes" id="UP000560066"/>
    </source>
</evidence>
<keyword evidence="4 7" id="KW-1133">Transmembrane helix</keyword>
<evidence type="ECO:0000256" key="2">
    <source>
        <dbReference type="ARBA" id="ARBA00022475"/>
    </source>
</evidence>
<evidence type="ECO:0000256" key="4">
    <source>
        <dbReference type="ARBA" id="ARBA00022989"/>
    </source>
</evidence>
<dbReference type="Proteomes" id="UP000560066">
    <property type="component" value="Unassembled WGS sequence"/>
</dbReference>
<reference evidence="9 10" key="1">
    <citation type="submission" date="2019-09" db="EMBL/GenBank/DDBJ databases">
        <title>Bird 10,000 Genomes (B10K) Project - Family phase.</title>
        <authorList>
            <person name="Zhang G."/>
        </authorList>
    </citation>
    <scope>NUCLEOTIDE SEQUENCE [LARGE SCALE GENOMIC DNA]</scope>
    <source>
        <strain evidence="9">B10K-DU-002-79</strain>
    </source>
</reference>
<gene>
    <name evidence="9" type="primary">Gpr19_0</name>
    <name evidence="9" type="ORF">NEOCOR_R03394</name>
</gene>
<dbReference type="PANTHER" id="PTHR24241">
    <property type="entry name" value="NEUROPEPTIDE RECEPTOR-RELATED G-PROTEIN COUPLED RECEPTOR"/>
    <property type="match status" value="1"/>
</dbReference>
<feature type="transmembrane region" description="Helical" evidence="7">
    <location>
        <begin position="136"/>
        <end position="156"/>
    </location>
</feature>
<name>A0A7L2RH85_9PASS</name>
<keyword evidence="2" id="KW-1003">Cell membrane</keyword>
<feature type="non-terminal residue" evidence="9">
    <location>
        <position position="1"/>
    </location>
</feature>
<dbReference type="GO" id="GO:0004930">
    <property type="term" value="F:G protein-coupled receptor activity"/>
    <property type="evidence" value="ECO:0007669"/>
    <property type="project" value="InterPro"/>
</dbReference>
<feature type="transmembrane region" description="Helical" evidence="7">
    <location>
        <begin position="40"/>
        <end position="60"/>
    </location>
</feature>
<protein>
    <submittedName>
        <fullName evidence="9">GPR19 protein</fullName>
    </submittedName>
</protein>
<evidence type="ECO:0000313" key="9">
    <source>
        <dbReference type="EMBL" id="NXS08672.1"/>
    </source>
</evidence>
<evidence type="ECO:0000256" key="7">
    <source>
        <dbReference type="SAM" id="Phobius"/>
    </source>
</evidence>
<dbReference type="GO" id="GO:0042277">
    <property type="term" value="F:peptide binding"/>
    <property type="evidence" value="ECO:0007669"/>
    <property type="project" value="TreeGrafter"/>
</dbReference>
<evidence type="ECO:0000256" key="5">
    <source>
        <dbReference type="ARBA" id="ARBA00023136"/>
    </source>
</evidence>
<feature type="transmembrane region" description="Helical" evidence="7">
    <location>
        <begin position="168"/>
        <end position="191"/>
    </location>
</feature>
<keyword evidence="6" id="KW-0675">Receptor</keyword>
<organism evidence="9 10">
    <name type="scientific">Neodrepanis coruscans</name>
    <name type="common">wattled asity</name>
    <dbReference type="NCBI Taxonomy" id="254563"/>
    <lineage>
        <taxon>Eukaryota</taxon>
        <taxon>Metazoa</taxon>
        <taxon>Chordata</taxon>
        <taxon>Craniata</taxon>
        <taxon>Vertebrata</taxon>
        <taxon>Euteleostomi</taxon>
        <taxon>Archelosauria</taxon>
        <taxon>Archosauria</taxon>
        <taxon>Dinosauria</taxon>
        <taxon>Saurischia</taxon>
        <taxon>Theropoda</taxon>
        <taxon>Coelurosauria</taxon>
        <taxon>Aves</taxon>
        <taxon>Neognathae</taxon>
        <taxon>Neoaves</taxon>
        <taxon>Telluraves</taxon>
        <taxon>Australaves</taxon>
        <taxon>Passeriformes</taxon>
        <taxon>Philepittidae</taxon>
        <taxon>Neodrepanis</taxon>
    </lineage>
</organism>
<dbReference type="GO" id="GO:0005886">
    <property type="term" value="C:plasma membrane"/>
    <property type="evidence" value="ECO:0007669"/>
    <property type="project" value="UniProtKB-SubCell"/>
</dbReference>
<dbReference type="SUPFAM" id="SSF81321">
    <property type="entry name" value="Family A G protein-coupled receptor-like"/>
    <property type="match status" value="1"/>
</dbReference>